<dbReference type="Gene3D" id="3.30.420.10">
    <property type="entry name" value="Ribonuclease H-like superfamily/Ribonuclease H"/>
    <property type="match status" value="1"/>
</dbReference>
<dbReference type="GO" id="GO:0003676">
    <property type="term" value="F:nucleic acid binding"/>
    <property type="evidence" value="ECO:0007669"/>
    <property type="project" value="InterPro"/>
</dbReference>
<reference evidence="1" key="1">
    <citation type="submission" date="2020-08" db="EMBL/GenBank/DDBJ databases">
        <title>Multicomponent nature underlies the extraordinary mechanical properties of spider dragline silk.</title>
        <authorList>
            <person name="Kono N."/>
            <person name="Nakamura H."/>
            <person name="Mori M."/>
            <person name="Yoshida Y."/>
            <person name="Ohtoshi R."/>
            <person name="Malay A.D."/>
            <person name="Moran D.A.P."/>
            <person name="Tomita M."/>
            <person name="Numata K."/>
            <person name="Arakawa K."/>
        </authorList>
    </citation>
    <scope>NUCLEOTIDE SEQUENCE</scope>
</reference>
<dbReference type="PANTHER" id="PTHR46060:SF1">
    <property type="entry name" value="MARINER MOS1 TRANSPOSASE-LIKE PROTEIN"/>
    <property type="match status" value="1"/>
</dbReference>
<dbReference type="InterPro" id="IPR052709">
    <property type="entry name" value="Transposase-MT_Hybrid"/>
</dbReference>
<keyword evidence="2" id="KW-1185">Reference proteome</keyword>
<accession>A0A8X6W4L1</accession>
<dbReference type="EMBL" id="BMAU01021381">
    <property type="protein sequence ID" value="GFY27756.1"/>
    <property type="molecule type" value="Genomic_DNA"/>
</dbReference>
<sequence length="105" mass="12253">MVVSLEHLMCYHDDGYDFLLQTATRNESWVHHFTSEVKVTSMEWKNVFSPVRRKFKATPSAGKVILIVFWEAQGLLLRNFLEVGTINATRYYDNLTISKEAVRKK</sequence>
<name>A0A8X6W4L1_TRICX</name>
<dbReference type="InterPro" id="IPR001888">
    <property type="entry name" value="Transposase_1"/>
</dbReference>
<dbReference type="Proteomes" id="UP000887159">
    <property type="component" value="Unassembled WGS sequence"/>
</dbReference>
<proteinExistence type="predicted"/>
<dbReference type="InterPro" id="IPR036397">
    <property type="entry name" value="RNaseH_sf"/>
</dbReference>
<evidence type="ECO:0000313" key="2">
    <source>
        <dbReference type="Proteomes" id="UP000887159"/>
    </source>
</evidence>
<dbReference type="AlphaFoldDB" id="A0A8X6W4L1"/>
<organism evidence="1 2">
    <name type="scientific">Trichonephila clavipes</name>
    <name type="common">Golden silk orbweaver</name>
    <name type="synonym">Nephila clavipes</name>
    <dbReference type="NCBI Taxonomy" id="2585209"/>
    <lineage>
        <taxon>Eukaryota</taxon>
        <taxon>Metazoa</taxon>
        <taxon>Ecdysozoa</taxon>
        <taxon>Arthropoda</taxon>
        <taxon>Chelicerata</taxon>
        <taxon>Arachnida</taxon>
        <taxon>Araneae</taxon>
        <taxon>Araneomorphae</taxon>
        <taxon>Entelegynae</taxon>
        <taxon>Araneoidea</taxon>
        <taxon>Nephilidae</taxon>
        <taxon>Trichonephila</taxon>
    </lineage>
</organism>
<dbReference type="PANTHER" id="PTHR46060">
    <property type="entry name" value="MARINER MOS1 TRANSPOSASE-LIKE PROTEIN"/>
    <property type="match status" value="1"/>
</dbReference>
<dbReference type="Pfam" id="PF01359">
    <property type="entry name" value="Transposase_1"/>
    <property type="match status" value="1"/>
</dbReference>
<comment type="caution">
    <text evidence="1">The sequence shown here is derived from an EMBL/GenBank/DDBJ whole genome shotgun (WGS) entry which is preliminary data.</text>
</comment>
<protein>
    <submittedName>
        <fullName evidence="1">Histone-lysine N-methyltransferase SETMAR</fullName>
    </submittedName>
</protein>
<evidence type="ECO:0000313" key="1">
    <source>
        <dbReference type="EMBL" id="GFY27756.1"/>
    </source>
</evidence>
<gene>
    <name evidence="1" type="primary">X975_26259</name>
    <name evidence="1" type="ORF">TNCV_242221</name>
</gene>